<dbReference type="Gene3D" id="3.90.226.10">
    <property type="entry name" value="2-enoyl-CoA Hydratase, Chain A, domain 1"/>
    <property type="match status" value="1"/>
</dbReference>
<comment type="subcellular location">
    <subcellularLocation>
        <location evidence="1">Cell membrane</location>
    </subcellularLocation>
</comment>
<dbReference type="Proteomes" id="UP000321764">
    <property type="component" value="Unassembled WGS sequence"/>
</dbReference>
<evidence type="ECO:0000256" key="11">
    <source>
        <dbReference type="SAM" id="Phobius"/>
    </source>
</evidence>
<protein>
    <submittedName>
        <fullName evidence="14">Protease SohB</fullName>
        <ecNumber evidence="14">3.4.21.-</ecNumber>
    </submittedName>
</protein>
<dbReference type="OrthoDB" id="5614232at2"/>
<dbReference type="PANTHER" id="PTHR42987:SF4">
    <property type="entry name" value="PROTEASE SOHB-RELATED"/>
    <property type="match status" value="1"/>
</dbReference>
<keyword evidence="6 14" id="KW-0378">Hydrolase</keyword>
<evidence type="ECO:0000256" key="9">
    <source>
        <dbReference type="ARBA" id="ARBA00023136"/>
    </source>
</evidence>
<dbReference type="GO" id="GO:0005886">
    <property type="term" value="C:plasma membrane"/>
    <property type="evidence" value="ECO:0007669"/>
    <property type="project" value="UniProtKB-SubCell"/>
</dbReference>
<evidence type="ECO:0000256" key="6">
    <source>
        <dbReference type="ARBA" id="ARBA00022801"/>
    </source>
</evidence>
<keyword evidence="9 11" id="KW-0472">Membrane</keyword>
<feature type="domain" description="Peptidase S49" evidence="12">
    <location>
        <begin position="153"/>
        <end position="301"/>
    </location>
</feature>
<dbReference type="Gene3D" id="6.20.330.10">
    <property type="match status" value="1"/>
</dbReference>
<dbReference type="Pfam" id="PF08496">
    <property type="entry name" value="Peptidase_S49_N"/>
    <property type="match status" value="1"/>
</dbReference>
<gene>
    <name evidence="14" type="primary">sohB</name>
    <name evidence="14" type="ORF">FME95_03170</name>
</gene>
<proteinExistence type="inferred from homology"/>
<reference evidence="14 15" key="1">
    <citation type="submission" date="2019-07" db="EMBL/GenBank/DDBJ databases">
        <title>Reinekea sp. strain SSH23 genome sequencing and assembly.</title>
        <authorList>
            <person name="Kim I."/>
        </authorList>
    </citation>
    <scope>NUCLEOTIDE SEQUENCE [LARGE SCALE GENOMIC DNA]</scope>
    <source>
        <strain evidence="14 15">SSH23</strain>
    </source>
</reference>
<dbReference type="InterPro" id="IPR047272">
    <property type="entry name" value="S49_SppA_C"/>
</dbReference>
<keyword evidence="5 11" id="KW-0812">Transmembrane</keyword>
<evidence type="ECO:0000256" key="10">
    <source>
        <dbReference type="SAM" id="Coils"/>
    </source>
</evidence>
<sequence>MLWSDYLLFLLKSVTVLIVVAILISLFAKASKSGGAGKGKLEVTNLNKAFEAIKSRMQQQILGKAELKQLSKEKKAEQKQLQKKLKQGEQRPRSFFIKFKGDIQASQVSALRQEVTALLTIAKPGDEVIVAIESPGGAVSGYGLAATQLQRIKDAGLTLTACVDKVAASGGYMMACVADKIIAAPFAIVGSIGVISQIPNIHRMLKRFDVDVDVITAGKHKAPMTLLGENTDEGRKKYEQDLTAIHARFKSLVKLHRDQLDLEQVSEGDFWLAEDALEHKLVDEIGSSDAYLQRVSESNDVYRVQWLAHKTMEERIRGASTALFHSVEQFLGKRPLP</sequence>
<dbReference type="InterPro" id="IPR002142">
    <property type="entry name" value="Peptidase_S49"/>
</dbReference>
<dbReference type="EMBL" id="VKAD01000001">
    <property type="protein sequence ID" value="TXR53580.1"/>
    <property type="molecule type" value="Genomic_DNA"/>
</dbReference>
<dbReference type="CDD" id="cd07023">
    <property type="entry name" value="S49_Sppa_N_C"/>
    <property type="match status" value="1"/>
</dbReference>
<dbReference type="PANTHER" id="PTHR42987">
    <property type="entry name" value="PEPTIDASE S49"/>
    <property type="match status" value="1"/>
</dbReference>
<keyword evidence="7" id="KW-0720">Serine protease</keyword>
<dbReference type="AlphaFoldDB" id="A0A5C8Z9U2"/>
<name>A0A5C8Z9U2_9GAMM</name>
<evidence type="ECO:0000256" key="2">
    <source>
        <dbReference type="ARBA" id="ARBA00008683"/>
    </source>
</evidence>
<keyword evidence="8 11" id="KW-1133">Transmembrane helix</keyword>
<keyword evidence="10" id="KW-0175">Coiled coil</keyword>
<comment type="caution">
    <text evidence="14">The sequence shown here is derived from an EMBL/GenBank/DDBJ whole genome shotgun (WGS) entry which is preliminary data.</text>
</comment>
<feature type="domain" description="Peptidase S49 N-terminal proteobacteria" evidence="13">
    <location>
        <begin position="4"/>
        <end position="149"/>
    </location>
</feature>
<keyword evidence="3" id="KW-1003">Cell membrane</keyword>
<evidence type="ECO:0000259" key="13">
    <source>
        <dbReference type="Pfam" id="PF08496"/>
    </source>
</evidence>
<evidence type="ECO:0000256" key="7">
    <source>
        <dbReference type="ARBA" id="ARBA00022825"/>
    </source>
</evidence>
<evidence type="ECO:0000256" key="1">
    <source>
        <dbReference type="ARBA" id="ARBA00004236"/>
    </source>
</evidence>
<evidence type="ECO:0000259" key="12">
    <source>
        <dbReference type="Pfam" id="PF01343"/>
    </source>
</evidence>
<feature type="transmembrane region" description="Helical" evidence="11">
    <location>
        <begin position="6"/>
        <end position="28"/>
    </location>
</feature>
<feature type="coiled-coil region" evidence="10">
    <location>
        <begin position="64"/>
        <end position="91"/>
    </location>
</feature>
<keyword evidence="15" id="KW-1185">Reference proteome</keyword>
<organism evidence="14 15">
    <name type="scientific">Reinekea thalattae</name>
    <dbReference type="NCBI Taxonomy" id="2593301"/>
    <lineage>
        <taxon>Bacteria</taxon>
        <taxon>Pseudomonadati</taxon>
        <taxon>Pseudomonadota</taxon>
        <taxon>Gammaproteobacteria</taxon>
        <taxon>Oceanospirillales</taxon>
        <taxon>Saccharospirillaceae</taxon>
        <taxon>Reinekea</taxon>
    </lineage>
</organism>
<evidence type="ECO:0000313" key="15">
    <source>
        <dbReference type="Proteomes" id="UP000321764"/>
    </source>
</evidence>
<evidence type="ECO:0000313" key="14">
    <source>
        <dbReference type="EMBL" id="TXR53580.1"/>
    </source>
</evidence>
<evidence type="ECO:0000256" key="3">
    <source>
        <dbReference type="ARBA" id="ARBA00022475"/>
    </source>
</evidence>
<dbReference type="InterPro" id="IPR013703">
    <property type="entry name" value="Peptidase_S49_N_proteobac"/>
</dbReference>
<dbReference type="EC" id="3.4.21.-" evidence="14"/>
<comment type="similarity">
    <text evidence="2">Belongs to the peptidase S49 family.</text>
</comment>
<dbReference type="GO" id="GO:0006508">
    <property type="term" value="P:proteolysis"/>
    <property type="evidence" value="ECO:0007669"/>
    <property type="project" value="UniProtKB-KW"/>
</dbReference>
<dbReference type="GO" id="GO:0004252">
    <property type="term" value="F:serine-type endopeptidase activity"/>
    <property type="evidence" value="ECO:0007669"/>
    <property type="project" value="InterPro"/>
</dbReference>
<dbReference type="InterPro" id="IPR029045">
    <property type="entry name" value="ClpP/crotonase-like_dom_sf"/>
</dbReference>
<dbReference type="Pfam" id="PF01343">
    <property type="entry name" value="Peptidase_S49"/>
    <property type="match status" value="1"/>
</dbReference>
<accession>A0A5C8Z9U2</accession>
<dbReference type="SUPFAM" id="SSF52096">
    <property type="entry name" value="ClpP/crotonase"/>
    <property type="match status" value="1"/>
</dbReference>
<dbReference type="RefSeq" id="WP_147712980.1">
    <property type="nucleotide sequence ID" value="NZ_VKAD01000001.1"/>
</dbReference>
<keyword evidence="4 14" id="KW-0645">Protease</keyword>
<evidence type="ECO:0000256" key="8">
    <source>
        <dbReference type="ARBA" id="ARBA00022989"/>
    </source>
</evidence>
<evidence type="ECO:0000256" key="4">
    <source>
        <dbReference type="ARBA" id="ARBA00022670"/>
    </source>
</evidence>
<evidence type="ECO:0000256" key="5">
    <source>
        <dbReference type="ARBA" id="ARBA00022692"/>
    </source>
</evidence>
<dbReference type="NCBIfam" id="NF008745">
    <property type="entry name" value="PRK11778.1"/>
    <property type="match status" value="1"/>
</dbReference>